<evidence type="ECO:0000256" key="2">
    <source>
        <dbReference type="RuleBase" id="RU361185"/>
    </source>
</evidence>
<dbReference type="InterPro" id="IPR048395">
    <property type="entry name" value="Glyco_hydro_31_C"/>
</dbReference>
<evidence type="ECO:0000313" key="8">
    <source>
        <dbReference type="Proteomes" id="UP001165060"/>
    </source>
</evidence>
<reference evidence="7 8" key="1">
    <citation type="journal article" date="2023" name="Commun. Biol.">
        <title>Genome analysis of Parmales, the sister group of diatoms, reveals the evolutionary specialization of diatoms from phago-mixotrophs to photoautotrophs.</title>
        <authorList>
            <person name="Ban H."/>
            <person name="Sato S."/>
            <person name="Yoshikawa S."/>
            <person name="Yamada K."/>
            <person name="Nakamura Y."/>
            <person name="Ichinomiya M."/>
            <person name="Sato N."/>
            <person name="Blanc-Mathieu R."/>
            <person name="Endo H."/>
            <person name="Kuwata A."/>
            <person name="Ogata H."/>
        </authorList>
    </citation>
    <scope>NUCLEOTIDE SEQUENCE [LARGE SCALE GENOMIC DNA]</scope>
</reference>
<dbReference type="Gene3D" id="3.20.20.80">
    <property type="entry name" value="Glycosidases"/>
    <property type="match status" value="1"/>
</dbReference>
<evidence type="ECO:0000259" key="4">
    <source>
        <dbReference type="Pfam" id="PF01055"/>
    </source>
</evidence>
<sequence length="904" mass="98582">MAPSPLALLAPLLLPFSAVCFPFEFDASSTNPVSDPAATYVVGEKARFSVLTPHVIRLELSETGEFEDRGSLAFPNRLTPVPDHKASTDDHGIFTLTTDAIVLSFDTIAEGFDSDSLTITSNDDASAFQSWAFGDDNVDQLPGTIRTLDQTGPISLYCDDIKDIDPPQGEGYHCTQALYSSSGHAVAVDDAETPRVDEETGWWNNGEEVNSRSSIDTYVFAHGLDFKQALKDYRLIGSATPIPPRSSLGIWFTRWINYNQANVDEIVMEYAERSLPLDIFVLDMNWHKKNSWTGYTFDDRLFPQGGERALQKLKQLGLKLAANIHDDEGIGDWEDAYQGMADAVGFDTSSGDPVPFLACANDTYAYALEDAVLSPIEKGGELMDFWWIDWQQGGAGGGCDPDSDLHNPTIWLNKLRLTDKSRRGKEGEKDKRSMVLARWGGLGNHRYQVGFSGDVDQVEWSRLAYQPYFTASAANVGFGLWSHDLVGPSDADGEMFLRWLQWGAFSPVFRTHDRGMSSGGCADEDGGCNKLHIWDLPQPLFQIARGFIQTRSRLMPYIYTGMKKFHDELLSFLRPMYVDFPEEEGAYTACTPDGAMSQYMFGSDMFVAPVVAAADEATGMAEKKIWVPPGRWVETDSGTVEEGPAVITRQVQLSEQPRFVRGGAAIPMKVARTGAQFAAADEAFDQLEFVLYNDEGGFGGGGEAVIYEDDGESLAYHTKGEHAQIRLKYKWAEEGGQVSLDAVLDVEGEWEGMPGEREARVVVQNCPMPAAGGEAVYGADFSCSIKLVGGVVSAAFVDVGQVAGLKGVVGRANAAKSLLDEAQLVPGSMTGQQCERAALTRLGSLGEEVRMHADAGDAEAFAEAVEGAAAMREDAVKELEELRDAQDEGGEHIGRIDKAIALLG</sequence>
<comment type="caution">
    <text evidence="7">The sequence shown here is derived from an EMBL/GenBank/DDBJ whole genome shotgun (WGS) entry which is preliminary data.</text>
</comment>
<dbReference type="InterPro" id="IPR000322">
    <property type="entry name" value="Glyco_hydro_31_TIM"/>
</dbReference>
<dbReference type="Pfam" id="PF21365">
    <property type="entry name" value="Glyco_hydro_31_3rd"/>
    <property type="match status" value="1"/>
</dbReference>
<name>A0ABQ6N4B4_9STRA</name>
<dbReference type="Pfam" id="PF17137">
    <property type="entry name" value="DUF5110"/>
    <property type="match status" value="1"/>
</dbReference>
<evidence type="ECO:0008006" key="9">
    <source>
        <dbReference type="Google" id="ProtNLM"/>
    </source>
</evidence>
<accession>A0ABQ6N4B4</accession>
<evidence type="ECO:0000259" key="6">
    <source>
        <dbReference type="Pfam" id="PF21365"/>
    </source>
</evidence>
<organism evidence="7 8">
    <name type="scientific">Tetraparma gracilis</name>
    <dbReference type="NCBI Taxonomy" id="2962635"/>
    <lineage>
        <taxon>Eukaryota</taxon>
        <taxon>Sar</taxon>
        <taxon>Stramenopiles</taxon>
        <taxon>Ochrophyta</taxon>
        <taxon>Bolidophyceae</taxon>
        <taxon>Parmales</taxon>
        <taxon>Triparmaceae</taxon>
        <taxon>Tetraparma</taxon>
    </lineage>
</organism>
<protein>
    <recommendedName>
        <fullName evidence="9">DUF5110 domain-containing protein</fullName>
    </recommendedName>
</protein>
<evidence type="ECO:0000256" key="3">
    <source>
        <dbReference type="SAM" id="SignalP"/>
    </source>
</evidence>
<feature type="domain" description="Glycoside hydrolase family 31 TIM barrel" evidence="4">
    <location>
        <begin position="240"/>
        <end position="560"/>
    </location>
</feature>
<keyword evidence="3" id="KW-0732">Signal</keyword>
<dbReference type="PANTHER" id="PTHR22762">
    <property type="entry name" value="ALPHA-GLUCOSIDASE"/>
    <property type="match status" value="1"/>
</dbReference>
<dbReference type="Gene3D" id="2.60.40.1180">
    <property type="entry name" value="Golgi alpha-mannosidase II"/>
    <property type="match status" value="2"/>
</dbReference>
<feature type="domain" description="DUF5110" evidence="5">
    <location>
        <begin position="687"/>
        <end position="763"/>
    </location>
</feature>
<dbReference type="InterPro" id="IPR013780">
    <property type="entry name" value="Glyco_hydro_b"/>
</dbReference>
<proteinExistence type="inferred from homology"/>
<evidence type="ECO:0000259" key="5">
    <source>
        <dbReference type="Pfam" id="PF17137"/>
    </source>
</evidence>
<feature type="signal peptide" evidence="3">
    <location>
        <begin position="1"/>
        <end position="20"/>
    </location>
</feature>
<keyword evidence="2" id="KW-0378">Hydrolase</keyword>
<dbReference type="EMBL" id="BRYB01002080">
    <property type="protein sequence ID" value="GMI39361.1"/>
    <property type="molecule type" value="Genomic_DNA"/>
</dbReference>
<evidence type="ECO:0000313" key="7">
    <source>
        <dbReference type="EMBL" id="GMI39361.1"/>
    </source>
</evidence>
<feature type="domain" description="Glycosyl hydrolase family 31 C-terminal" evidence="6">
    <location>
        <begin position="572"/>
        <end position="666"/>
    </location>
</feature>
<evidence type="ECO:0000256" key="1">
    <source>
        <dbReference type="ARBA" id="ARBA00007806"/>
    </source>
</evidence>
<dbReference type="SUPFAM" id="SSF51011">
    <property type="entry name" value="Glycosyl hydrolase domain"/>
    <property type="match status" value="1"/>
</dbReference>
<dbReference type="SUPFAM" id="SSF51445">
    <property type="entry name" value="(Trans)glycosidases"/>
    <property type="match status" value="1"/>
</dbReference>
<feature type="chain" id="PRO_5046260137" description="DUF5110 domain-containing protein" evidence="3">
    <location>
        <begin position="21"/>
        <end position="904"/>
    </location>
</feature>
<gene>
    <name evidence="7" type="ORF">TeGR_g5557</name>
</gene>
<dbReference type="Pfam" id="PF01055">
    <property type="entry name" value="Glyco_hydro_31_2nd"/>
    <property type="match status" value="1"/>
</dbReference>
<dbReference type="Proteomes" id="UP001165060">
    <property type="component" value="Unassembled WGS sequence"/>
</dbReference>
<keyword evidence="8" id="KW-1185">Reference proteome</keyword>
<comment type="similarity">
    <text evidence="1 2">Belongs to the glycosyl hydrolase 31 family.</text>
</comment>
<dbReference type="PANTHER" id="PTHR22762:SF89">
    <property type="entry name" value="ALPHA-XYLOSIDASE"/>
    <property type="match status" value="1"/>
</dbReference>
<keyword evidence="2" id="KW-0326">Glycosidase</keyword>
<dbReference type="InterPro" id="IPR017853">
    <property type="entry name" value="GH"/>
</dbReference>
<dbReference type="InterPro" id="IPR033403">
    <property type="entry name" value="DUF5110"/>
</dbReference>